<evidence type="ECO:0000313" key="10">
    <source>
        <dbReference type="Proteomes" id="UP000279457"/>
    </source>
</evidence>
<dbReference type="InterPro" id="IPR029044">
    <property type="entry name" value="Nucleotide-diphossugar_trans"/>
</dbReference>
<keyword evidence="9" id="KW-0548">Nucleotidyltransferase</keyword>
<organism evidence="9 10">
    <name type="scientific">Erwinia psidii</name>
    <dbReference type="NCBI Taxonomy" id="69224"/>
    <lineage>
        <taxon>Bacteria</taxon>
        <taxon>Pseudomonadati</taxon>
        <taxon>Pseudomonadota</taxon>
        <taxon>Gammaproteobacteria</taxon>
        <taxon>Enterobacterales</taxon>
        <taxon>Erwiniaceae</taxon>
        <taxon>Erwinia</taxon>
    </lineage>
</organism>
<evidence type="ECO:0000256" key="7">
    <source>
        <dbReference type="ARBA" id="ARBA00023150"/>
    </source>
</evidence>
<evidence type="ECO:0000256" key="3">
    <source>
        <dbReference type="ARBA" id="ARBA00022723"/>
    </source>
</evidence>
<dbReference type="AlphaFoldDB" id="A0A3N6UNA5"/>
<proteinExistence type="predicted"/>
<evidence type="ECO:0000256" key="5">
    <source>
        <dbReference type="ARBA" id="ARBA00022842"/>
    </source>
</evidence>
<dbReference type="SUPFAM" id="SSF53448">
    <property type="entry name" value="Nucleotide-diphospho-sugar transferases"/>
    <property type="match status" value="1"/>
</dbReference>
<dbReference type="GO" id="GO:0005525">
    <property type="term" value="F:GTP binding"/>
    <property type="evidence" value="ECO:0007669"/>
    <property type="project" value="UniProtKB-KW"/>
</dbReference>
<dbReference type="CDD" id="cd02503">
    <property type="entry name" value="MobA"/>
    <property type="match status" value="1"/>
</dbReference>
<evidence type="ECO:0000256" key="2">
    <source>
        <dbReference type="ARBA" id="ARBA00022679"/>
    </source>
</evidence>
<evidence type="ECO:0000313" key="9">
    <source>
        <dbReference type="EMBL" id="RQM37419.1"/>
    </source>
</evidence>
<evidence type="ECO:0000259" key="8">
    <source>
        <dbReference type="Pfam" id="PF12804"/>
    </source>
</evidence>
<dbReference type="NCBIfam" id="TIGR02665">
    <property type="entry name" value="molyb_mobA"/>
    <property type="match status" value="1"/>
</dbReference>
<evidence type="ECO:0000256" key="6">
    <source>
        <dbReference type="ARBA" id="ARBA00023134"/>
    </source>
</evidence>
<dbReference type="RefSeq" id="WP_124233998.1">
    <property type="nucleotide sequence ID" value="NZ_RHHM01000012.1"/>
</dbReference>
<protein>
    <submittedName>
        <fullName evidence="9">Molybdenum cofactor guanylyltransferase MobA</fullName>
    </submittedName>
</protein>
<keyword evidence="2 9" id="KW-0808">Transferase</keyword>
<dbReference type="EMBL" id="RHHM01000012">
    <property type="protein sequence ID" value="RQM37419.1"/>
    <property type="molecule type" value="Genomic_DNA"/>
</dbReference>
<keyword evidence="7" id="KW-0501">Molybdenum cofactor biosynthesis</keyword>
<evidence type="ECO:0000256" key="1">
    <source>
        <dbReference type="ARBA" id="ARBA00022490"/>
    </source>
</evidence>
<accession>A0A3N6UNA5</accession>
<dbReference type="OrthoDB" id="9788394at2"/>
<dbReference type="InterPro" id="IPR025877">
    <property type="entry name" value="MobA-like_NTP_Trfase"/>
</dbReference>
<reference evidence="9 10" key="1">
    <citation type="submission" date="2018-10" db="EMBL/GenBank/DDBJ databases">
        <title>Draft genome sequence for the type isolate of Erwinia psidii, agent causal of bacterial blight in guava (Psidium guajava) and wilt and die-back of Eucalyptus spp.</title>
        <authorList>
            <person name="Hermenegildo P.S."/>
            <person name="Santos S.A."/>
            <person name="Guimaraes L.M.S."/>
            <person name="Vidigal P.M.P."/>
            <person name="Pereira I.C."/>
            <person name="Badel J.L."/>
            <person name="Alfenas-Zerbini P."/>
            <person name="Ferreira M.A.S.V."/>
            <person name="Alfenas A.C."/>
        </authorList>
    </citation>
    <scope>NUCLEOTIDE SEQUENCE [LARGE SCALE GENOMIC DNA]</scope>
    <source>
        <strain evidence="9 10">IBSBF 435</strain>
    </source>
</reference>
<dbReference type="Pfam" id="PF12804">
    <property type="entry name" value="NTP_transf_3"/>
    <property type="match status" value="1"/>
</dbReference>
<dbReference type="GO" id="GO:0046872">
    <property type="term" value="F:metal ion binding"/>
    <property type="evidence" value="ECO:0007669"/>
    <property type="project" value="UniProtKB-KW"/>
</dbReference>
<sequence>MGGKDKGLIVWREKPLWQHVLSRLAPQTGKVCINANRNMAIYRQSGLPVIGDSFPGFAGPLAGMLAALEHIDTDWAAFSSCDTPALPSDLVSRLWQAKQTAPAVWSRSAERDHPVMALLHVSVAETLAGFLAKGGRKVMSFFEEVGGHSVSFDDVPEAFTNINCPGDLLS</sequence>
<dbReference type="PANTHER" id="PTHR19136:SF81">
    <property type="entry name" value="MOLYBDENUM COFACTOR GUANYLYLTRANSFERASE"/>
    <property type="match status" value="1"/>
</dbReference>
<dbReference type="Proteomes" id="UP000279457">
    <property type="component" value="Unassembled WGS sequence"/>
</dbReference>
<keyword evidence="6" id="KW-0342">GTP-binding</keyword>
<evidence type="ECO:0000256" key="4">
    <source>
        <dbReference type="ARBA" id="ARBA00022741"/>
    </source>
</evidence>
<dbReference type="Gene3D" id="3.90.550.10">
    <property type="entry name" value="Spore Coat Polysaccharide Biosynthesis Protein SpsA, Chain A"/>
    <property type="match status" value="1"/>
</dbReference>
<name>A0A3N6UNA5_9GAMM</name>
<feature type="domain" description="MobA-like NTP transferase" evidence="8">
    <location>
        <begin position="1"/>
        <end position="140"/>
    </location>
</feature>
<gene>
    <name evidence="9" type="primary">mobA</name>
    <name evidence="9" type="ORF">EB241_15100</name>
</gene>
<dbReference type="InterPro" id="IPR013482">
    <property type="entry name" value="Molybde_CF_guanTrfase"/>
</dbReference>
<dbReference type="GO" id="GO:0016779">
    <property type="term" value="F:nucleotidyltransferase activity"/>
    <property type="evidence" value="ECO:0007669"/>
    <property type="project" value="UniProtKB-KW"/>
</dbReference>
<keyword evidence="3" id="KW-0479">Metal-binding</keyword>
<keyword evidence="1" id="KW-0963">Cytoplasm</keyword>
<comment type="caution">
    <text evidence="9">The sequence shown here is derived from an EMBL/GenBank/DDBJ whole genome shotgun (WGS) entry which is preliminary data.</text>
</comment>
<keyword evidence="4" id="KW-0547">Nucleotide-binding</keyword>
<dbReference type="PANTHER" id="PTHR19136">
    <property type="entry name" value="MOLYBDENUM COFACTOR GUANYLYLTRANSFERASE"/>
    <property type="match status" value="1"/>
</dbReference>
<dbReference type="GO" id="GO:1902758">
    <property type="term" value="P:bis(molybdopterin guanine dinucleotide)molybdenum biosynthetic process"/>
    <property type="evidence" value="ECO:0007669"/>
    <property type="project" value="TreeGrafter"/>
</dbReference>
<keyword evidence="5" id="KW-0460">Magnesium</keyword>
<keyword evidence="10" id="KW-1185">Reference proteome</keyword>